<dbReference type="InterPro" id="IPR009506">
    <property type="entry name" value="YjiS-like"/>
</dbReference>
<name>A0A238UW32_9RHOB</name>
<evidence type="ECO:0000313" key="3">
    <source>
        <dbReference type="Proteomes" id="UP000198417"/>
    </source>
</evidence>
<evidence type="ECO:0000313" key="2">
    <source>
        <dbReference type="EMBL" id="SNR26435.1"/>
    </source>
</evidence>
<gene>
    <name evidence="2" type="ORF">SAMN06265370_101235</name>
</gene>
<dbReference type="Proteomes" id="UP000198417">
    <property type="component" value="Unassembled WGS sequence"/>
</dbReference>
<dbReference type="EMBL" id="FZNN01000001">
    <property type="protein sequence ID" value="SNR26435.1"/>
    <property type="molecule type" value="Genomic_DNA"/>
</dbReference>
<feature type="domain" description="YjiS-like" evidence="1">
    <location>
        <begin position="27"/>
        <end position="59"/>
    </location>
</feature>
<dbReference type="RefSeq" id="WP_089268681.1">
    <property type="nucleotide sequence ID" value="NZ_FZNN01000001.1"/>
</dbReference>
<accession>A0A238UW32</accession>
<proteinExistence type="predicted"/>
<reference evidence="2 3" key="1">
    <citation type="submission" date="2017-06" db="EMBL/GenBank/DDBJ databases">
        <authorList>
            <person name="Kim H.J."/>
            <person name="Triplett B.A."/>
        </authorList>
    </citation>
    <scope>NUCLEOTIDE SEQUENCE [LARGE SCALE GENOMIC DNA]</scope>
    <source>
        <strain evidence="2 3">DSM 29052</strain>
    </source>
</reference>
<keyword evidence="3" id="KW-1185">Reference proteome</keyword>
<sequence length="72" mass="8042">MAYATNIHTAPQDAAASRFSAIVHTLRTGLAKRKLYRNTLDELQSLNDRELADLGLHRSILRRVAYEAAYAA</sequence>
<evidence type="ECO:0000259" key="1">
    <source>
        <dbReference type="Pfam" id="PF06568"/>
    </source>
</evidence>
<dbReference type="OrthoDB" id="8244198at2"/>
<protein>
    <recommendedName>
        <fullName evidence="1">YjiS-like domain-containing protein</fullName>
    </recommendedName>
</protein>
<organism evidence="2 3">
    <name type="scientific">Puniceibacterium sediminis</name>
    <dbReference type="NCBI Taxonomy" id="1608407"/>
    <lineage>
        <taxon>Bacteria</taxon>
        <taxon>Pseudomonadati</taxon>
        <taxon>Pseudomonadota</taxon>
        <taxon>Alphaproteobacteria</taxon>
        <taxon>Rhodobacterales</taxon>
        <taxon>Paracoccaceae</taxon>
        <taxon>Puniceibacterium</taxon>
    </lineage>
</organism>
<dbReference type="Pfam" id="PF06568">
    <property type="entry name" value="YjiS-like"/>
    <property type="match status" value="1"/>
</dbReference>
<dbReference type="AlphaFoldDB" id="A0A238UW32"/>